<gene>
    <name evidence="2" type="ORF">BDY17DRAFT_340725</name>
</gene>
<evidence type="ECO:0000313" key="2">
    <source>
        <dbReference type="EMBL" id="KAF2480733.1"/>
    </source>
</evidence>
<protein>
    <recommendedName>
        <fullName evidence="4">N-terminal of MaoC-like dehydratase domain-containing protein</fullName>
    </recommendedName>
</protein>
<dbReference type="GeneID" id="54478984"/>
<dbReference type="InterPro" id="IPR052741">
    <property type="entry name" value="Mitochondrial_HTD2"/>
</dbReference>
<name>A0A6A6PMR0_9PEZI</name>
<organism evidence="2 3">
    <name type="scientific">Neohortaea acidophila</name>
    <dbReference type="NCBI Taxonomy" id="245834"/>
    <lineage>
        <taxon>Eukaryota</taxon>
        <taxon>Fungi</taxon>
        <taxon>Dikarya</taxon>
        <taxon>Ascomycota</taxon>
        <taxon>Pezizomycotina</taxon>
        <taxon>Dothideomycetes</taxon>
        <taxon>Dothideomycetidae</taxon>
        <taxon>Mycosphaerellales</taxon>
        <taxon>Teratosphaeriaceae</taxon>
        <taxon>Neohortaea</taxon>
    </lineage>
</organism>
<dbReference type="RefSeq" id="XP_033587303.1">
    <property type="nucleotide sequence ID" value="XM_033737982.1"/>
</dbReference>
<dbReference type="OrthoDB" id="3257538at2759"/>
<proteinExistence type="predicted"/>
<dbReference type="EMBL" id="MU001639">
    <property type="protein sequence ID" value="KAF2480733.1"/>
    <property type="molecule type" value="Genomic_DNA"/>
</dbReference>
<sequence>MSRIFRRFASSASGSSAADAAKEILQRYGGKPVSIREQLIDANHARLLSVTLGRRNLHEKVSLDIDGAPVDGTPLPPGYHFIYFTPTMHEQDLGIDGTDKTLNPLSPWTRRMWAGGSMEWTQDPKEILRIGQKVKETTEITSAEEKTMRSGDSMILAGLVKTYENEHGVALVDRRNWVFQKEHTERKEPPPKPQEKPLPEGTYSRDFCPSDVTLFRLSGLTFNAHKIHYSLPWCREVEGHRSLVVHGPYALFGMLDLYRDTRAKDDPERLPKSISYRAMTPLYVNEPFRVILEQDSDGQGKWTIQSHDSFGKVASKGTITE</sequence>
<dbReference type="GO" id="GO:0019171">
    <property type="term" value="F:(3R)-hydroxyacyl-[acyl-carrier-protein] dehydratase activity"/>
    <property type="evidence" value="ECO:0007669"/>
    <property type="project" value="TreeGrafter"/>
</dbReference>
<dbReference type="Proteomes" id="UP000799767">
    <property type="component" value="Unassembled WGS sequence"/>
</dbReference>
<dbReference type="PANTHER" id="PTHR28152:SF2">
    <property type="entry name" value="N-TERMINAL OF MAOC-LIKE DEHYDRATASE DOMAIN-CONTAINING PROTEIN"/>
    <property type="match status" value="1"/>
</dbReference>
<dbReference type="Gene3D" id="3.10.129.10">
    <property type="entry name" value="Hotdog Thioesterase"/>
    <property type="match status" value="1"/>
</dbReference>
<feature type="compositionally biased region" description="Basic and acidic residues" evidence="1">
    <location>
        <begin position="182"/>
        <end position="198"/>
    </location>
</feature>
<dbReference type="InterPro" id="IPR029069">
    <property type="entry name" value="HotDog_dom_sf"/>
</dbReference>
<keyword evidence="3" id="KW-1185">Reference proteome</keyword>
<feature type="region of interest" description="Disordered" evidence="1">
    <location>
        <begin position="182"/>
        <end position="203"/>
    </location>
</feature>
<dbReference type="GO" id="GO:0005739">
    <property type="term" value="C:mitochondrion"/>
    <property type="evidence" value="ECO:0007669"/>
    <property type="project" value="TreeGrafter"/>
</dbReference>
<evidence type="ECO:0000313" key="3">
    <source>
        <dbReference type="Proteomes" id="UP000799767"/>
    </source>
</evidence>
<accession>A0A6A6PMR0</accession>
<reference evidence="2" key="1">
    <citation type="journal article" date="2020" name="Stud. Mycol.">
        <title>101 Dothideomycetes genomes: a test case for predicting lifestyles and emergence of pathogens.</title>
        <authorList>
            <person name="Haridas S."/>
            <person name="Albert R."/>
            <person name="Binder M."/>
            <person name="Bloem J."/>
            <person name="Labutti K."/>
            <person name="Salamov A."/>
            <person name="Andreopoulos B."/>
            <person name="Baker S."/>
            <person name="Barry K."/>
            <person name="Bills G."/>
            <person name="Bluhm B."/>
            <person name="Cannon C."/>
            <person name="Castanera R."/>
            <person name="Culley D."/>
            <person name="Daum C."/>
            <person name="Ezra D."/>
            <person name="Gonzalez J."/>
            <person name="Henrissat B."/>
            <person name="Kuo A."/>
            <person name="Liang C."/>
            <person name="Lipzen A."/>
            <person name="Lutzoni F."/>
            <person name="Magnuson J."/>
            <person name="Mondo S."/>
            <person name="Nolan M."/>
            <person name="Ohm R."/>
            <person name="Pangilinan J."/>
            <person name="Park H.-J."/>
            <person name="Ramirez L."/>
            <person name="Alfaro M."/>
            <person name="Sun H."/>
            <person name="Tritt A."/>
            <person name="Yoshinaga Y."/>
            <person name="Zwiers L.-H."/>
            <person name="Turgeon B."/>
            <person name="Goodwin S."/>
            <person name="Spatafora J."/>
            <person name="Crous P."/>
            <person name="Grigoriev I."/>
        </authorList>
    </citation>
    <scope>NUCLEOTIDE SEQUENCE</scope>
    <source>
        <strain evidence="2">CBS 113389</strain>
    </source>
</reference>
<dbReference type="PANTHER" id="PTHR28152">
    <property type="entry name" value="HYDROXYACYL-THIOESTER DEHYDRATASE TYPE 2, MITOCHONDRIAL"/>
    <property type="match status" value="1"/>
</dbReference>
<dbReference type="SUPFAM" id="SSF54637">
    <property type="entry name" value="Thioesterase/thiol ester dehydrase-isomerase"/>
    <property type="match status" value="1"/>
</dbReference>
<dbReference type="AlphaFoldDB" id="A0A6A6PMR0"/>
<evidence type="ECO:0000256" key="1">
    <source>
        <dbReference type="SAM" id="MobiDB-lite"/>
    </source>
</evidence>
<evidence type="ECO:0008006" key="4">
    <source>
        <dbReference type="Google" id="ProtNLM"/>
    </source>
</evidence>